<dbReference type="GO" id="GO:0003700">
    <property type="term" value="F:DNA-binding transcription factor activity"/>
    <property type="evidence" value="ECO:0007669"/>
    <property type="project" value="InterPro"/>
</dbReference>
<dbReference type="AlphaFoldDB" id="A0A3E1B204"/>
<dbReference type="InterPro" id="IPR050176">
    <property type="entry name" value="LTTR"/>
</dbReference>
<dbReference type="InterPro" id="IPR036390">
    <property type="entry name" value="WH_DNA-bd_sf"/>
</dbReference>
<sequence>MIDIDMRLLRSFVSVATERNFSRAAERLGCSQATVSLRIKSLEDILGRRLFNRSYHLVELSAAGKELLPHAQIILDHHDALFDKMRSGRVAGSVSLGIAEDYGEPFLSRLMRVIDSSFPGIELNVTCAMSVRLQKLLESRKLDLAIVTLPNQRDRSTLLSRPKLVWVSSGDYVVDRKKPWPMAFYSEGCAFRAAAEAALKREGHAYREVLTTGSGEAIKSAVSSGTAITVMAEGIVPYGFSVLQKEVGLPELPESCIQLVEREDGLSKAAQQVKVSIMKLLGVSADHSAAHWV</sequence>
<feature type="domain" description="HTH lysR-type" evidence="8">
    <location>
        <begin position="4"/>
        <end position="61"/>
    </location>
</feature>
<evidence type="ECO:0000256" key="3">
    <source>
        <dbReference type="ARBA" id="ARBA00023125"/>
    </source>
</evidence>
<keyword evidence="4" id="KW-0804">Transcription</keyword>
<dbReference type="Pfam" id="PF00126">
    <property type="entry name" value="HTH_1"/>
    <property type="match status" value="1"/>
</dbReference>
<dbReference type="Gene3D" id="3.40.190.10">
    <property type="entry name" value="Periplasmic binding protein-like II"/>
    <property type="match status" value="2"/>
</dbReference>
<dbReference type="PANTHER" id="PTHR30579">
    <property type="entry name" value="TRANSCRIPTIONAL REGULATOR"/>
    <property type="match status" value="1"/>
</dbReference>
<protein>
    <recommendedName>
        <fullName evidence="6">HTH-type transcriptional regulator TtuA</fullName>
    </recommendedName>
    <alternativeName>
        <fullName evidence="7">Tartrate utilization transcriptional regulator</fullName>
    </alternativeName>
</protein>
<keyword evidence="3" id="KW-0238">DNA-binding</keyword>
<evidence type="ECO:0000256" key="5">
    <source>
        <dbReference type="ARBA" id="ARBA00054626"/>
    </source>
</evidence>
<keyword evidence="2" id="KW-0805">Transcription regulation</keyword>
<organism evidence="9 10">
    <name type="scientific">Rhizobium leguminosarum bv. trifolii</name>
    <dbReference type="NCBI Taxonomy" id="386"/>
    <lineage>
        <taxon>Bacteria</taxon>
        <taxon>Pseudomonadati</taxon>
        <taxon>Pseudomonadota</taxon>
        <taxon>Alphaproteobacteria</taxon>
        <taxon>Hyphomicrobiales</taxon>
        <taxon>Rhizobiaceae</taxon>
        <taxon>Rhizobium/Agrobacterium group</taxon>
        <taxon>Rhizobium</taxon>
    </lineage>
</organism>
<dbReference type="SUPFAM" id="SSF53850">
    <property type="entry name" value="Periplasmic binding protein-like II"/>
    <property type="match status" value="1"/>
</dbReference>
<evidence type="ECO:0000313" key="10">
    <source>
        <dbReference type="Proteomes" id="UP000256748"/>
    </source>
</evidence>
<evidence type="ECO:0000256" key="4">
    <source>
        <dbReference type="ARBA" id="ARBA00023163"/>
    </source>
</evidence>
<dbReference type="PRINTS" id="PR00039">
    <property type="entry name" value="HTHLYSR"/>
</dbReference>
<dbReference type="Pfam" id="PF03466">
    <property type="entry name" value="LysR_substrate"/>
    <property type="match status" value="1"/>
</dbReference>
<dbReference type="PANTHER" id="PTHR30579:SF7">
    <property type="entry name" value="HTH-TYPE TRANSCRIPTIONAL REGULATOR LRHA-RELATED"/>
    <property type="match status" value="1"/>
</dbReference>
<comment type="function">
    <text evidence="5">Transcriptional regulator of the ttuABCDE tartrate utilization operon.</text>
</comment>
<reference evidence="9 10" key="1">
    <citation type="submission" date="2017-03" db="EMBL/GenBank/DDBJ databases">
        <title>Genome analysis of Rhizobial strains effectives or ineffectives for nitrogen fixation isolated from bean seeds.</title>
        <authorList>
            <person name="Peralta H."/>
            <person name="Aguilar-Vera A."/>
            <person name="Mora Y."/>
            <person name="Vargas-Lagunas C."/>
            <person name="Girard L."/>
            <person name="Mora J."/>
        </authorList>
    </citation>
    <scope>NUCLEOTIDE SEQUENCE [LARGE SCALE GENOMIC DNA]</scope>
    <source>
        <strain evidence="9 10">CCGM5</strain>
    </source>
</reference>
<dbReference type="InterPro" id="IPR000847">
    <property type="entry name" value="LysR_HTH_N"/>
</dbReference>
<proteinExistence type="inferred from homology"/>
<evidence type="ECO:0000256" key="7">
    <source>
        <dbReference type="ARBA" id="ARBA00083243"/>
    </source>
</evidence>
<dbReference type="Proteomes" id="UP000256748">
    <property type="component" value="Unassembled WGS sequence"/>
</dbReference>
<dbReference type="PROSITE" id="PS50931">
    <property type="entry name" value="HTH_LYSR"/>
    <property type="match status" value="1"/>
</dbReference>
<dbReference type="Gene3D" id="1.10.10.10">
    <property type="entry name" value="Winged helix-like DNA-binding domain superfamily/Winged helix DNA-binding domain"/>
    <property type="match status" value="1"/>
</dbReference>
<gene>
    <name evidence="9" type="ORF">B5K10_28725</name>
</gene>
<dbReference type="FunFam" id="1.10.10.10:FF:000001">
    <property type="entry name" value="LysR family transcriptional regulator"/>
    <property type="match status" value="1"/>
</dbReference>
<evidence type="ECO:0000313" key="9">
    <source>
        <dbReference type="EMBL" id="RFB84532.1"/>
    </source>
</evidence>
<evidence type="ECO:0000256" key="6">
    <source>
        <dbReference type="ARBA" id="ARBA00067332"/>
    </source>
</evidence>
<accession>A0A3E1B204</accession>
<dbReference type="InterPro" id="IPR005119">
    <property type="entry name" value="LysR_subst-bd"/>
</dbReference>
<evidence type="ECO:0000256" key="1">
    <source>
        <dbReference type="ARBA" id="ARBA00009437"/>
    </source>
</evidence>
<dbReference type="SUPFAM" id="SSF46785">
    <property type="entry name" value="Winged helix' DNA-binding domain"/>
    <property type="match status" value="1"/>
</dbReference>
<evidence type="ECO:0000259" key="8">
    <source>
        <dbReference type="PROSITE" id="PS50931"/>
    </source>
</evidence>
<name>A0A3E1B204_RHILT</name>
<dbReference type="GO" id="GO:0003677">
    <property type="term" value="F:DNA binding"/>
    <property type="evidence" value="ECO:0007669"/>
    <property type="project" value="UniProtKB-KW"/>
</dbReference>
<dbReference type="EMBL" id="NAOO01000041">
    <property type="protein sequence ID" value="RFB84532.1"/>
    <property type="molecule type" value="Genomic_DNA"/>
</dbReference>
<comment type="caution">
    <text evidence="9">The sequence shown here is derived from an EMBL/GenBank/DDBJ whole genome shotgun (WGS) entry which is preliminary data.</text>
</comment>
<dbReference type="InterPro" id="IPR036388">
    <property type="entry name" value="WH-like_DNA-bd_sf"/>
</dbReference>
<evidence type="ECO:0000256" key="2">
    <source>
        <dbReference type="ARBA" id="ARBA00023015"/>
    </source>
</evidence>
<dbReference type="RefSeq" id="WP_116275991.1">
    <property type="nucleotide sequence ID" value="NZ_KZ859530.1"/>
</dbReference>
<comment type="similarity">
    <text evidence="1">Belongs to the LysR transcriptional regulatory family.</text>
</comment>